<evidence type="ECO:0000256" key="1">
    <source>
        <dbReference type="ARBA" id="ARBA00012552"/>
    </source>
</evidence>
<dbReference type="GO" id="GO:0003723">
    <property type="term" value="F:RNA binding"/>
    <property type="evidence" value="ECO:0007669"/>
    <property type="project" value="TreeGrafter"/>
</dbReference>
<dbReference type="SMART" id="SM00316">
    <property type="entry name" value="S1"/>
    <property type="match status" value="1"/>
</dbReference>
<comment type="catalytic activity">
    <reaction evidence="9">
        <text>ATP + H2O = ADP + phosphate + H(+)</text>
        <dbReference type="Rhea" id="RHEA:13065"/>
        <dbReference type="ChEBI" id="CHEBI:15377"/>
        <dbReference type="ChEBI" id="CHEBI:15378"/>
        <dbReference type="ChEBI" id="CHEBI:30616"/>
        <dbReference type="ChEBI" id="CHEBI:43474"/>
        <dbReference type="ChEBI" id="CHEBI:456216"/>
        <dbReference type="EC" id="3.6.4.13"/>
    </reaction>
</comment>
<dbReference type="GO" id="GO:0071013">
    <property type="term" value="C:catalytic step 2 spliceosome"/>
    <property type="evidence" value="ECO:0007669"/>
    <property type="project" value="TreeGrafter"/>
</dbReference>
<feature type="compositionally biased region" description="Acidic residues" evidence="10">
    <location>
        <begin position="142"/>
        <end position="167"/>
    </location>
</feature>
<dbReference type="Pfam" id="PF07717">
    <property type="entry name" value="OB_NTP_bind"/>
    <property type="match status" value="1"/>
</dbReference>
<dbReference type="InterPro" id="IPR002464">
    <property type="entry name" value="DNA/RNA_helicase_DEAH_CS"/>
</dbReference>
<evidence type="ECO:0000256" key="8">
    <source>
        <dbReference type="ARBA" id="ARBA00023242"/>
    </source>
</evidence>
<dbReference type="EC" id="3.6.4.13" evidence="1"/>
<dbReference type="InterPro" id="IPR001650">
    <property type="entry name" value="Helicase_C-like"/>
</dbReference>
<dbReference type="InterPro" id="IPR007502">
    <property type="entry name" value="Helicase-assoc_dom"/>
</dbReference>
<dbReference type="GO" id="GO:0065003">
    <property type="term" value="P:protein-containing complex assembly"/>
    <property type="evidence" value="ECO:0007669"/>
    <property type="project" value="UniProtKB-ARBA"/>
</dbReference>
<evidence type="ECO:0000256" key="10">
    <source>
        <dbReference type="SAM" id="MobiDB-lite"/>
    </source>
</evidence>
<dbReference type="PANTHER" id="PTHR18934:SF85">
    <property type="entry name" value="ATP-DEPENDENT RNA HELICASE DHX8"/>
    <property type="match status" value="1"/>
</dbReference>
<evidence type="ECO:0000256" key="7">
    <source>
        <dbReference type="ARBA" id="ARBA00023187"/>
    </source>
</evidence>
<evidence type="ECO:0000259" key="13">
    <source>
        <dbReference type="PROSITE" id="PS51194"/>
    </source>
</evidence>
<sequence>MENIKEGEIHRGVVTSIKPYGAFVALEEGENSRDDDKHRNGRYRHKRSGLCHISQMVSGRRLEDPREVVSVGDRVWVEVTEVRGDGKISLSMKNVDQATGKETRGVSGPAEHTRKRKTRVDAWEMTQLRQAYGVKRTKMDFSAEDEDPYAEVDEESSEGTEDEEGQEVEIQLNEELPPFLAGSAGELRGHTGQNEPEKAVRVSDESLQRLAEKGSRFLAETRKEKAEKRRAAERSRRERERGEDEEDPMGMENIEERLKESTKDLKESSKESTKNLKESTKDFKNTPSAVDQWKTESSLQQCGFPTLKSIRQQRESLPIFKVRSQLMRQVAENSMLVVVGETGSGKSTQITQYLAEEGYGAHGMIACTQPRRVAAKSVAQRVAEEVGCPLGQEVGYQIRFEDCTSSKTVIKYMTDGMLEREVLVDPDMGRYSVIMLDEAHERTVATDVLFALLREAVRRRKGGLRVIVTSATLDSGKFSRYFDGCPVFHIAGRAYPVKILHSRQPEPDYVAAAIDTVVQIHVNNAAGDILVFLTGREEIEACCEAIVQKMAVLRNADRGIGELLVLPVYSAMPSEMQSRIFEPTPRGKRKVVVATNIAETSITIDGILYVVDPGFVKVNAYDSRLGMDRLAVEPVSRAQADQRAGRAGRTGPGVCYRLYTRRAYDHDMCPAPVPEILRHNLATTVLVLKALGVAHVLHFPFMDPPPRQALLAALHELYILGAVSPRGSITPPGKAMARFPMDPLLSRALLQSLRLGCSRDVIVIIAMISVPDVFLRPRDHRAQADRARRQFDHPSGDHLTLLAVYRRWQDANYSRAWCTSHYLHWKSLHRAREVVRQLTGMVGATATATTPSSSSSSSAPTILKAFLSGFFKNCAKRSPNDSFHTLAENTPVHIHPSSALYRKPGLNYLLYHSLILTNMEYMHCVSKIDPSWLLQCAPKFYSPAKHGQLSLAKRTEKISPLWNKFDPNQSWRLSRGRR</sequence>
<feature type="domain" description="Helicase ATP-binding" evidence="12">
    <location>
        <begin position="327"/>
        <end position="491"/>
    </location>
</feature>
<dbReference type="SMART" id="SM00487">
    <property type="entry name" value="DEXDc"/>
    <property type="match status" value="1"/>
</dbReference>
<evidence type="ECO:0000313" key="15">
    <source>
        <dbReference type="Proteomes" id="UP000478008"/>
    </source>
</evidence>
<dbReference type="FunFam" id="3.40.50.300:FF:000615">
    <property type="entry name" value="pre-mRNA-splicing factor ATP-dependent RNA helicase DEAH7"/>
    <property type="match status" value="1"/>
</dbReference>
<dbReference type="FunFam" id="3.40.50.300:FF:000007">
    <property type="entry name" value="Pre-mRNA-splicing factor ATP-dependent RNA helicase"/>
    <property type="match status" value="1"/>
</dbReference>
<keyword evidence="3" id="KW-0547">Nucleotide-binding</keyword>
<dbReference type="PROSITE" id="PS00690">
    <property type="entry name" value="DEAH_ATP_HELICASE"/>
    <property type="match status" value="1"/>
</dbReference>
<dbReference type="InterPro" id="IPR014001">
    <property type="entry name" value="Helicase_ATP-bd"/>
</dbReference>
<dbReference type="SMART" id="SM00847">
    <property type="entry name" value="HA2"/>
    <property type="match status" value="1"/>
</dbReference>
<dbReference type="Pfam" id="PF21010">
    <property type="entry name" value="HA2_C"/>
    <property type="match status" value="1"/>
</dbReference>
<dbReference type="InterPro" id="IPR003029">
    <property type="entry name" value="S1_domain"/>
</dbReference>
<name>A0A7D9H262_DEKBR</name>
<evidence type="ECO:0000256" key="4">
    <source>
        <dbReference type="ARBA" id="ARBA00022801"/>
    </source>
</evidence>
<dbReference type="AlphaFoldDB" id="A0A7D9H262"/>
<protein>
    <recommendedName>
        <fullName evidence="1">RNA helicase</fullName>
        <ecNumber evidence="1">3.6.4.13</ecNumber>
    </recommendedName>
</protein>
<keyword evidence="6" id="KW-0067">ATP-binding</keyword>
<dbReference type="InterPro" id="IPR011709">
    <property type="entry name" value="DEAD-box_helicase_OB_fold"/>
</dbReference>
<proteinExistence type="predicted"/>
<dbReference type="SUPFAM" id="SSF50249">
    <property type="entry name" value="Nucleic acid-binding proteins"/>
    <property type="match status" value="1"/>
</dbReference>
<evidence type="ECO:0000259" key="12">
    <source>
        <dbReference type="PROSITE" id="PS51192"/>
    </source>
</evidence>
<reference evidence="14 15" key="1">
    <citation type="submission" date="2019-07" db="EMBL/GenBank/DDBJ databases">
        <authorList>
            <person name="Friedrich A."/>
            <person name="Schacherer J."/>
        </authorList>
    </citation>
    <scope>NUCLEOTIDE SEQUENCE [LARGE SCALE GENOMIC DNA]</scope>
</reference>
<dbReference type="SMART" id="SM00490">
    <property type="entry name" value="HELICc"/>
    <property type="match status" value="1"/>
</dbReference>
<dbReference type="Proteomes" id="UP000478008">
    <property type="component" value="Unassembled WGS sequence"/>
</dbReference>
<dbReference type="Pfam" id="PF13401">
    <property type="entry name" value="AAA_22"/>
    <property type="match status" value="1"/>
</dbReference>
<evidence type="ECO:0000256" key="5">
    <source>
        <dbReference type="ARBA" id="ARBA00022806"/>
    </source>
</evidence>
<evidence type="ECO:0000313" key="14">
    <source>
        <dbReference type="EMBL" id="VUG18768.1"/>
    </source>
</evidence>
<dbReference type="Pfam" id="PF00271">
    <property type="entry name" value="Helicase_C"/>
    <property type="match status" value="1"/>
</dbReference>
<keyword evidence="7" id="KW-0508">mRNA splicing</keyword>
<dbReference type="Pfam" id="PF00575">
    <property type="entry name" value="S1"/>
    <property type="match status" value="1"/>
</dbReference>
<dbReference type="InterPro" id="IPR049621">
    <property type="entry name" value="S1_DHX8_helicase"/>
</dbReference>
<dbReference type="InterPro" id="IPR012340">
    <property type="entry name" value="NA-bd_OB-fold"/>
</dbReference>
<dbReference type="GO" id="GO:0022613">
    <property type="term" value="P:ribonucleoprotein complex biogenesis"/>
    <property type="evidence" value="ECO:0007669"/>
    <property type="project" value="UniProtKB-ARBA"/>
</dbReference>
<feature type="domain" description="Helicase C-terminal" evidence="13">
    <location>
        <begin position="516"/>
        <end position="692"/>
    </location>
</feature>
<dbReference type="GO" id="GO:0000390">
    <property type="term" value="P:spliceosomal complex disassembly"/>
    <property type="evidence" value="ECO:0007669"/>
    <property type="project" value="TreeGrafter"/>
</dbReference>
<dbReference type="PROSITE" id="PS50126">
    <property type="entry name" value="S1"/>
    <property type="match status" value="1"/>
</dbReference>
<evidence type="ECO:0000256" key="2">
    <source>
        <dbReference type="ARBA" id="ARBA00022664"/>
    </source>
</evidence>
<feature type="compositionally biased region" description="Polar residues" evidence="10">
    <location>
        <begin position="285"/>
        <end position="297"/>
    </location>
</feature>
<dbReference type="PROSITE" id="PS51194">
    <property type="entry name" value="HELICASE_CTER"/>
    <property type="match status" value="1"/>
</dbReference>
<dbReference type="Gene3D" id="1.20.120.1080">
    <property type="match status" value="1"/>
</dbReference>
<evidence type="ECO:0000256" key="9">
    <source>
        <dbReference type="ARBA" id="ARBA00047984"/>
    </source>
</evidence>
<dbReference type="SUPFAM" id="SSF52540">
    <property type="entry name" value="P-loop containing nucleoside triphosphate hydrolases"/>
    <property type="match status" value="1"/>
</dbReference>
<feature type="compositionally biased region" description="Basic and acidic residues" evidence="10">
    <location>
        <begin position="254"/>
        <end position="284"/>
    </location>
</feature>
<dbReference type="CDD" id="cd05684">
    <property type="entry name" value="S1_DHX8_helicase"/>
    <property type="match status" value="1"/>
</dbReference>
<dbReference type="CDD" id="cd18791">
    <property type="entry name" value="SF2_C_RHA"/>
    <property type="match status" value="1"/>
</dbReference>
<keyword evidence="8" id="KW-0539">Nucleus</keyword>
<dbReference type="PROSITE" id="PS51192">
    <property type="entry name" value="HELICASE_ATP_BIND_1"/>
    <property type="match status" value="1"/>
</dbReference>
<feature type="region of interest" description="Disordered" evidence="10">
    <location>
        <begin position="96"/>
        <end position="116"/>
    </location>
</feature>
<dbReference type="EMBL" id="CABFWN010000004">
    <property type="protein sequence ID" value="VUG18768.1"/>
    <property type="molecule type" value="Genomic_DNA"/>
</dbReference>
<gene>
    <name evidence="14" type="primary">PRP22</name>
    <name evidence="14" type="ORF">DEBR0S4_01860G</name>
</gene>
<dbReference type="Gene3D" id="3.40.50.300">
    <property type="entry name" value="P-loop containing nucleotide triphosphate hydrolases"/>
    <property type="match status" value="2"/>
</dbReference>
<dbReference type="Pfam" id="PF04408">
    <property type="entry name" value="WHD_HA2"/>
    <property type="match status" value="1"/>
</dbReference>
<feature type="compositionally biased region" description="Basic and acidic residues" evidence="10">
    <location>
        <begin position="195"/>
        <end position="242"/>
    </location>
</feature>
<evidence type="ECO:0000259" key="11">
    <source>
        <dbReference type="PROSITE" id="PS50126"/>
    </source>
</evidence>
<dbReference type="InterPro" id="IPR049945">
    <property type="entry name" value="AAA_22"/>
</dbReference>
<dbReference type="PANTHER" id="PTHR18934">
    <property type="entry name" value="ATP-DEPENDENT RNA HELICASE"/>
    <property type="match status" value="1"/>
</dbReference>
<dbReference type="Gene3D" id="2.40.50.140">
    <property type="entry name" value="Nucleic acid-binding proteins"/>
    <property type="match status" value="1"/>
</dbReference>
<dbReference type="GO" id="GO:0016887">
    <property type="term" value="F:ATP hydrolysis activity"/>
    <property type="evidence" value="ECO:0007669"/>
    <property type="project" value="InterPro"/>
</dbReference>
<dbReference type="InterPro" id="IPR048333">
    <property type="entry name" value="HA2_WH"/>
</dbReference>
<organism evidence="14 15">
    <name type="scientific">Dekkera bruxellensis</name>
    <name type="common">Brettanomyces custersii</name>
    <dbReference type="NCBI Taxonomy" id="5007"/>
    <lineage>
        <taxon>Eukaryota</taxon>
        <taxon>Fungi</taxon>
        <taxon>Dikarya</taxon>
        <taxon>Ascomycota</taxon>
        <taxon>Saccharomycotina</taxon>
        <taxon>Pichiomycetes</taxon>
        <taxon>Pichiales</taxon>
        <taxon>Pichiaceae</taxon>
        <taxon>Brettanomyces</taxon>
    </lineage>
</organism>
<dbReference type="GO" id="GO:0005524">
    <property type="term" value="F:ATP binding"/>
    <property type="evidence" value="ECO:0007669"/>
    <property type="project" value="UniProtKB-KW"/>
</dbReference>
<dbReference type="InterPro" id="IPR027417">
    <property type="entry name" value="P-loop_NTPase"/>
</dbReference>
<evidence type="ECO:0000256" key="6">
    <source>
        <dbReference type="ARBA" id="ARBA00022840"/>
    </source>
</evidence>
<feature type="domain" description="S1 motif" evidence="11">
    <location>
        <begin position="7"/>
        <end position="93"/>
    </location>
</feature>
<accession>A0A7D9H262</accession>
<feature type="region of interest" description="Disordered" evidence="10">
    <location>
        <begin position="136"/>
        <end position="297"/>
    </location>
</feature>
<keyword evidence="15" id="KW-1185">Reference proteome</keyword>
<keyword evidence="5" id="KW-0347">Helicase</keyword>
<evidence type="ECO:0000256" key="3">
    <source>
        <dbReference type="ARBA" id="ARBA00022741"/>
    </source>
</evidence>
<keyword evidence="2" id="KW-0507">mRNA processing</keyword>
<dbReference type="GO" id="GO:0003724">
    <property type="term" value="F:RNA helicase activity"/>
    <property type="evidence" value="ECO:0007669"/>
    <property type="project" value="UniProtKB-EC"/>
</dbReference>
<keyword evidence="4" id="KW-0378">Hydrolase</keyword>